<proteinExistence type="inferred from homology"/>
<comment type="similarity">
    <text evidence="7">Belongs to the transglycosylase MltG family.</text>
</comment>
<dbReference type="GO" id="GO:0008932">
    <property type="term" value="F:lytic endotransglycosylase activity"/>
    <property type="evidence" value="ECO:0007669"/>
    <property type="project" value="UniProtKB-UniRule"/>
</dbReference>
<sequence length="400" mass="45264">MSTCSIIGEERKGAAALSDFKDLYKEKLMKRQSENHTVRKIVFIILLLLTITVAAVITGGYFYIKNILEPVDPNSSTKTAVTIPIGSSTSSIGQTLEQEGIIKDGTAFRYYVKYKNESGFQAGDYELSPSMTMDEIIAIMKSGKVMKEAVATIPVPEGIWIEDIAARIAKELDLKKEDVMKQLDDDKYMEALINEYWFLTDDILNDDIRHPLEGYLFPATYDFVEEPSVEAVVKEMLDKTDSVLTKYRSEIEDRDDSIHELMTLASIIEEEASANADRTKISKVFYNRLDKDMILQTDPTVVYARGEQSGEITQDDLDLKSPYNTYKQKGLPVGPIANPGESSIVAAIEPADTDALYFYARPSGETLFSETNKEHNKKVAKYKEEWDEYYKKKEEEAKEE</sequence>
<comment type="caution">
    <text evidence="8">The sequence shown here is derived from an EMBL/GenBank/DDBJ whole genome shotgun (WGS) entry which is preliminary data.</text>
</comment>
<evidence type="ECO:0000256" key="2">
    <source>
        <dbReference type="ARBA" id="ARBA00022692"/>
    </source>
</evidence>
<evidence type="ECO:0000256" key="5">
    <source>
        <dbReference type="ARBA" id="ARBA00023239"/>
    </source>
</evidence>
<feature type="site" description="Important for catalytic activity" evidence="7">
    <location>
        <position position="271"/>
    </location>
</feature>
<name>A0A845EWQ3_9BACL</name>
<protein>
    <recommendedName>
        <fullName evidence="7">Endolytic murein transglycosylase</fullName>
        <ecNumber evidence="7">4.2.2.29</ecNumber>
    </recommendedName>
    <alternativeName>
        <fullName evidence="7">Peptidoglycan lytic transglycosylase</fullName>
    </alternativeName>
    <alternativeName>
        <fullName evidence="7">Peptidoglycan polymerization terminase</fullName>
    </alternativeName>
</protein>
<reference evidence="8 9" key="1">
    <citation type="submission" date="2019-11" db="EMBL/GenBank/DDBJ databases">
        <title>Genome sequences of 17 halophilic strains isolated from different environments.</title>
        <authorList>
            <person name="Furrow R.E."/>
        </authorList>
    </citation>
    <scope>NUCLEOTIDE SEQUENCE [LARGE SCALE GENOMIC DNA]</scope>
    <source>
        <strain evidence="8 9">22506_14_FS</strain>
    </source>
</reference>
<organism evidence="8 9">
    <name type="scientific">Guptibacillus hwajinpoensis</name>
    <dbReference type="NCBI Taxonomy" id="208199"/>
    <lineage>
        <taxon>Bacteria</taxon>
        <taxon>Bacillati</taxon>
        <taxon>Bacillota</taxon>
        <taxon>Bacilli</taxon>
        <taxon>Bacillales</taxon>
        <taxon>Guptibacillaceae</taxon>
        <taxon>Guptibacillus</taxon>
    </lineage>
</organism>
<comment type="subcellular location">
    <subcellularLocation>
        <location evidence="7">Cell membrane</location>
        <topology evidence="7">Single-pass membrane protein</topology>
    </subcellularLocation>
</comment>
<feature type="transmembrane region" description="Helical" evidence="7">
    <location>
        <begin position="41"/>
        <end position="64"/>
    </location>
</feature>
<dbReference type="NCBIfam" id="TIGR00247">
    <property type="entry name" value="endolytic transglycosylase MltG"/>
    <property type="match status" value="1"/>
</dbReference>
<dbReference type="Gene3D" id="3.30.160.60">
    <property type="entry name" value="Classic Zinc Finger"/>
    <property type="match status" value="1"/>
</dbReference>
<dbReference type="HAMAP" id="MF_02065">
    <property type="entry name" value="MltG"/>
    <property type="match status" value="1"/>
</dbReference>
<dbReference type="PANTHER" id="PTHR30518:SF2">
    <property type="entry name" value="ENDOLYTIC MUREIN TRANSGLYCOSYLASE"/>
    <property type="match status" value="1"/>
</dbReference>
<dbReference type="AlphaFoldDB" id="A0A845EWQ3"/>
<evidence type="ECO:0000256" key="4">
    <source>
        <dbReference type="ARBA" id="ARBA00023136"/>
    </source>
</evidence>
<evidence type="ECO:0000313" key="9">
    <source>
        <dbReference type="Proteomes" id="UP000447833"/>
    </source>
</evidence>
<comment type="catalytic activity">
    <reaction evidence="7">
        <text>a peptidoglycan chain = a peptidoglycan chain with N-acetyl-1,6-anhydromuramyl-[peptide] at the reducing end + a peptidoglycan chain with N-acetylglucosamine at the non-reducing end.</text>
        <dbReference type="EC" id="4.2.2.29"/>
    </reaction>
</comment>
<evidence type="ECO:0000256" key="7">
    <source>
        <dbReference type="HAMAP-Rule" id="MF_02065"/>
    </source>
</evidence>
<dbReference type="EMBL" id="WMEY01000002">
    <property type="protein sequence ID" value="MYL62959.1"/>
    <property type="molecule type" value="Genomic_DNA"/>
</dbReference>
<keyword evidence="6 7" id="KW-0961">Cell wall biogenesis/degradation</keyword>
<evidence type="ECO:0000313" key="8">
    <source>
        <dbReference type="EMBL" id="MYL62959.1"/>
    </source>
</evidence>
<keyword evidence="1 7" id="KW-1003">Cell membrane</keyword>
<dbReference type="Pfam" id="PF02618">
    <property type="entry name" value="YceG"/>
    <property type="match status" value="1"/>
</dbReference>
<dbReference type="GO" id="GO:0071555">
    <property type="term" value="P:cell wall organization"/>
    <property type="evidence" value="ECO:0007669"/>
    <property type="project" value="UniProtKB-KW"/>
</dbReference>
<gene>
    <name evidence="7 8" type="primary">mltG</name>
    <name evidence="8" type="ORF">GLW07_06260</name>
</gene>
<dbReference type="GO" id="GO:0005886">
    <property type="term" value="C:plasma membrane"/>
    <property type="evidence" value="ECO:0007669"/>
    <property type="project" value="UniProtKB-SubCell"/>
</dbReference>
<evidence type="ECO:0000256" key="6">
    <source>
        <dbReference type="ARBA" id="ARBA00023316"/>
    </source>
</evidence>
<comment type="function">
    <text evidence="7">Functions as a peptidoglycan terminase that cleaves nascent peptidoglycan strands endolytically to terminate their elongation.</text>
</comment>
<dbReference type="GO" id="GO:0009252">
    <property type="term" value="P:peptidoglycan biosynthetic process"/>
    <property type="evidence" value="ECO:0007669"/>
    <property type="project" value="UniProtKB-UniRule"/>
</dbReference>
<evidence type="ECO:0000256" key="1">
    <source>
        <dbReference type="ARBA" id="ARBA00022475"/>
    </source>
</evidence>
<evidence type="ECO:0000256" key="3">
    <source>
        <dbReference type="ARBA" id="ARBA00022989"/>
    </source>
</evidence>
<keyword evidence="2 7" id="KW-0812">Transmembrane</keyword>
<keyword evidence="4 7" id="KW-0472">Membrane</keyword>
<accession>A0A845EWQ3</accession>
<dbReference type="CDD" id="cd08010">
    <property type="entry name" value="MltG_like"/>
    <property type="match status" value="1"/>
</dbReference>
<dbReference type="InterPro" id="IPR003770">
    <property type="entry name" value="MLTG-like"/>
</dbReference>
<dbReference type="PANTHER" id="PTHR30518">
    <property type="entry name" value="ENDOLYTIC MUREIN TRANSGLYCOSYLASE"/>
    <property type="match status" value="1"/>
</dbReference>
<keyword evidence="5 7" id="KW-0456">Lyase</keyword>
<keyword evidence="3 7" id="KW-1133">Transmembrane helix</keyword>
<dbReference type="EC" id="4.2.2.29" evidence="7"/>
<dbReference type="Proteomes" id="UP000447833">
    <property type="component" value="Unassembled WGS sequence"/>
</dbReference>
<dbReference type="Gene3D" id="3.30.1490.480">
    <property type="entry name" value="Endolytic murein transglycosylase"/>
    <property type="match status" value="1"/>
</dbReference>